<dbReference type="PROSITE" id="PS50105">
    <property type="entry name" value="SAM_DOMAIN"/>
    <property type="match status" value="1"/>
</dbReference>
<accession>G7Y389</accession>
<dbReference type="Pfam" id="PF18017">
    <property type="entry name" value="SAM_4"/>
    <property type="match status" value="1"/>
</dbReference>
<dbReference type="InterPro" id="IPR001660">
    <property type="entry name" value="SAM"/>
</dbReference>
<feature type="region of interest" description="Disordered" evidence="1">
    <location>
        <begin position="263"/>
        <end position="301"/>
    </location>
</feature>
<dbReference type="Gene3D" id="1.10.150.50">
    <property type="entry name" value="Transcription Factor, Ets-1"/>
    <property type="match status" value="1"/>
</dbReference>
<dbReference type="PANTHER" id="PTHR21359">
    <property type="entry name" value="DUF5577 DOMAIN-CONTAINING PROTEIN"/>
    <property type="match status" value="1"/>
</dbReference>
<proteinExistence type="predicted"/>
<evidence type="ECO:0000313" key="4">
    <source>
        <dbReference type="Proteomes" id="UP000008909"/>
    </source>
</evidence>
<reference key="2">
    <citation type="submission" date="2011-10" db="EMBL/GenBank/DDBJ databases">
        <title>The genome and transcriptome sequence of Clonorchis sinensis provide insights into the carcinogenic liver fluke.</title>
        <authorList>
            <person name="Wang X."/>
            <person name="Huang Y."/>
            <person name="Chen W."/>
            <person name="Liu H."/>
            <person name="Guo L."/>
            <person name="Chen Y."/>
            <person name="Luo F."/>
            <person name="Zhou W."/>
            <person name="Sun J."/>
            <person name="Mao Q."/>
            <person name="Liang P."/>
            <person name="Zhou C."/>
            <person name="Tian Y."/>
            <person name="Men J."/>
            <person name="Lv X."/>
            <person name="Huang L."/>
            <person name="Zhou J."/>
            <person name="Hu Y."/>
            <person name="Li R."/>
            <person name="Zhang F."/>
            <person name="Lei H."/>
            <person name="Li X."/>
            <person name="Hu X."/>
            <person name="Liang C."/>
            <person name="Xu J."/>
            <person name="Wu Z."/>
            <person name="Yu X."/>
        </authorList>
    </citation>
    <scope>NUCLEOTIDE SEQUENCE</scope>
    <source>
        <strain>Henan</strain>
    </source>
</reference>
<name>G7Y389_CLOSI</name>
<feature type="compositionally biased region" description="Polar residues" evidence="1">
    <location>
        <begin position="275"/>
        <end position="301"/>
    </location>
</feature>
<dbReference type="GO" id="GO:0005634">
    <property type="term" value="C:nucleus"/>
    <property type="evidence" value="ECO:0007669"/>
    <property type="project" value="TreeGrafter"/>
</dbReference>
<feature type="region of interest" description="Disordered" evidence="1">
    <location>
        <begin position="897"/>
        <end position="918"/>
    </location>
</feature>
<feature type="region of interest" description="Disordered" evidence="1">
    <location>
        <begin position="350"/>
        <end position="370"/>
    </location>
</feature>
<dbReference type="Proteomes" id="UP000008909">
    <property type="component" value="Unassembled WGS sequence"/>
</dbReference>
<sequence>MGDLVGRYPRSENCTPQLNDLKCDVRYGDIRKPNFEFRQYQVWTTWLAAIHARRIAHPSRITLIAMSVTGLSENRTNYRFSSLLVTNSLMPSNTSNASETLVVKNLKTPHIICPQRSCFAMRTNTRPGGFILRLNNRVGEVAQWQPGSIPALVLHSGDMAARHRKFVAAERILSLLDDTDDICEPKTEILHISEWIEFFTAAGVPAAVRKTYAQIFVDHRITGALVADLEKEHLKDMGINVIGDIIAILKQCRKVGHEDPAATIPNVTSTTTTSIAQPPSKTENKSPSTVQFSTPSSTTGTVVRRRMTPEIEGKYIVKHPAGTTAKTQRILANMRQRETLSKLHVKNTEPVTGGRIRSTPRSALTSFEESDVEDSDGYRVILSKEASRSSNLKGSVFGRLGAPTAQVEVPPQPPKQTTVIQRLVARSINTSPSVAKKPTPACESRVSSKTPTTGGTPSNLSITRQVIRAPMLNAMPMKARLASKRQHWGSKVYERTAVKLRDEDACLCLMGKKMQPCNMYGLPRVAIILDAGLAGDEVDPTPNPERVIAHEWDSDRITNNKITESVFNRLDDSMNPVSVQTAIRYQPPNSRDSLGYAGILKRPRLHPPTKTISQPSSVRSKPVPFTEGVLSSELTSKKLHNQQSVKARLELINSASPMAGPGFELCTSNMRGERVTTTPPAHAGLIRIFTSEQVDMFALVWCERNARRPERRPSNIPWLCRSIGPPVGQWLFDKTGTGVSVDSIDMTSFRKTKAWCSARSCKRVHTEADRDDHSNKSQKHYLYILTLPPATTTLYDPMAHRDEAIQASRKPMSLSVVCKVEAEVIRKENPQLRTLLLLPPIVLATIRPTSMSSGNQELTYCSRLCNTQCGYLTVFNICLLHTAAVLRMYTSKLGPPTQLDEWKPRPHSHGTRPETGDEAPKIMISANSLVVELDHERLVRLQRQDPVLRKFAAALLDGSDIKNAEEDKGLETSREQFERLSLNESGILQWSANDPDVVLLVIHRILRVSRPFSSALKSVYTYTCFKLKFPYDYITLLEFTFTSVTVEQFSSYTAILLEGVNDQVEVTVIRVQEFKLIDEFERIKKDPPQSRTADKMIEN</sequence>
<dbReference type="EMBL" id="DF142838">
    <property type="protein sequence ID" value="GAA47426.1"/>
    <property type="molecule type" value="Genomic_DNA"/>
</dbReference>
<organism evidence="3 4">
    <name type="scientific">Clonorchis sinensis</name>
    <name type="common">Chinese liver fluke</name>
    <dbReference type="NCBI Taxonomy" id="79923"/>
    <lineage>
        <taxon>Eukaryota</taxon>
        <taxon>Metazoa</taxon>
        <taxon>Spiralia</taxon>
        <taxon>Lophotrochozoa</taxon>
        <taxon>Platyhelminthes</taxon>
        <taxon>Trematoda</taxon>
        <taxon>Digenea</taxon>
        <taxon>Opisthorchiida</taxon>
        <taxon>Opisthorchiata</taxon>
        <taxon>Opisthorchiidae</taxon>
        <taxon>Clonorchis</taxon>
    </lineage>
</organism>
<protein>
    <recommendedName>
        <fullName evidence="2">SAM domain-containing protein</fullName>
    </recommendedName>
</protein>
<dbReference type="AlphaFoldDB" id="G7Y389"/>
<feature type="region of interest" description="Disordered" evidence="1">
    <location>
        <begin position="430"/>
        <end position="461"/>
    </location>
</feature>
<dbReference type="SUPFAM" id="SSF47769">
    <property type="entry name" value="SAM/Pointed domain"/>
    <property type="match status" value="1"/>
</dbReference>
<keyword evidence="4" id="KW-1185">Reference proteome</keyword>
<reference evidence="3" key="1">
    <citation type="journal article" date="2011" name="Genome Biol.">
        <title>The draft genome of the carcinogenic human liver fluke Clonorchis sinensis.</title>
        <authorList>
            <person name="Wang X."/>
            <person name="Chen W."/>
            <person name="Huang Y."/>
            <person name="Sun J."/>
            <person name="Men J."/>
            <person name="Liu H."/>
            <person name="Luo F."/>
            <person name="Guo L."/>
            <person name="Lv X."/>
            <person name="Deng C."/>
            <person name="Zhou C."/>
            <person name="Fan Y."/>
            <person name="Li X."/>
            <person name="Huang L."/>
            <person name="Hu Y."/>
            <person name="Liang C."/>
            <person name="Hu X."/>
            <person name="Xu J."/>
            <person name="Yu X."/>
        </authorList>
    </citation>
    <scope>NUCLEOTIDE SEQUENCE [LARGE SCALE GENOMIC DNA]</scope>
    <source>
        <strain evidence="3">Henan</strain>
    </source>
</reference>
<gene>
    <name evidence="3" type="ORF">CLF_100343</name>
</gene>
<evidence type="ECO:0000313" key="3">
    <source>
        <dbReference type="EMBL" id="GAA47426.1"/>
    </source>
</evidence>
<dbReference type="PANTHER" id="PTHR21359:SF1">
    <property type="entry name" value="DUF5577 DOMAIN-CONTAINING PROTEIN"/>
    <property type="match status" value="1"/>
</dbReference>
<dbReference type="InterPro" id="IPR039161">
    <property type="entry name" value="C19orf47-like"/>
</dbReference>
<evidence type="ECO:0000256" key="1">
    <source>
        <dbReference type="SAM" id="MobiDB-lite"/>
    </source>
</evidence>
<evidence type="ECO:0000259" key="2">
    <source>
        <dbReference type="PROSITE" id="PS50105"/>
    </source>
</evidence>
<dbReference type="InterPro" id="IPR013761">
    <property type="entry name" value="SAM/pointed_sf"/>
</dbReference>
<feature type="domain" description="SAM" evidence="2">
    <location>
        <begin position="187"/>
        <end position="258"/>
    </location>
</feature>